<keyword evidence="1" id="KW-0732">Signal</keyword>
<dbReference type="SUPFAM" id="SSF63446">
    <property type="entry name" value="Type I dockerin domain"/>
    <property type="match status" value="1"/>
</dbReference>
<dbReference type="SUPFAM" id="SSF55486">
    <property type="entry name" value="Metalloproteases ('zincins'), catalytic domain"/>
    <property type="match status" value="1"/>
</dbReference>
<gene>
    <name evidence="2" type="primary">sdrD_2</name>
    <name evidence="2" type="ORF">Q31a_38790</name>
</gene>
<reference evidence="2 3" key="1">
    <citation type="submission" date="2019-02" db="EMBL/GenBank/DDBJ databases">
        <title>Deep-cultivation of Planctomycetes and their phenomic and genomic characterization uncovers novel biology.</title>
        <authorList>
            <person name="Wiegand S."/>
            <person name="Jogler M."/>
            <person name="Boedeker C."/>
            <person name="Pinto D."/>
            <person name="Vollmers J."/>
            <person name="Rivas-Marin E."/>
            <person name="Kohn T."/>
            <person name="Peeters S.H."/>
            <person name="Heuer A."/>
            <person name="Rast P."/>
            <person name="Oberbeckmann S."/>
            <person name="Bunk B."/>
            <person name="Jeske O."/>
            <person name="Meyerdierks A."/>
            <person name="Storesund J.E."/>
            <person name="Kallscheuer N."/>
            <person name="Luecker S."/>
            <person name="Lage O.M."/>
            <person name="Pohl T."/>
            <person name="Merkel B.J."/>
            <person name="Hornburger P."/>
            <person name="Mueller R.-W."/>
            <person name="Bruemmer F."/>
            <person name="Labrenz M."/>
            <person name="Spormann A.M."/>
            <person name="Op den Camp H."/>
            <person name="Overmann J."/>
            <person name="Amann R."/>
            <person name="Jetten M.S.M."/>
            <person name="Mascher T."/>
            <person name="Medema M.H."/>
            <person name="Devos D.P."/>
            <person name="Kaster A.-K."/>
            <person name="Ovreas L."/>
            <person name="Rohde M."/>
            <person name="Galperin M.Y."/>
            <person name="Jogler C."/>
        </authorList>
    </citation>
    <scope>NUCLEOTIDE SEQUENCE [LARGE SCALE GENOMIC DNA]</scope>
    <source>
        <strain evidence="2 3">Q31a</strain>
    </source>
</reference>
<dbReference type="Gene3D" id="3.40.390.10">
    <property type="entry name" value="Collagenase (Catalytic Domain)"/>
    <property type="match status" value="1"/>
</dbReference>
<dbReference type="GO" id="GO:0000272">
    <property type="term" value="P:polysaccharide catabolic process"/>
    <property type="evidence" value="ECO:0007669"/>
    <property type="project" value="InterPro"/>
</dbReference>
<dbReference type="InterPro" id="IPR013783">
    <property type="entry name" value="Ig-like_fold"/>
</dbReference>
<keyword evidence="3" id="KW-1185">Reference proteome</keyword>
<proteinExistence type="predicted"/>
<dbReference type="PANTHER" id="PTHR45460:SF2">
    <property type="entry name" value="ALPHA 1,3 GLUCANASE, GH71 FAMILY (EUROFUNG)"/>
    <property type="match status" value="1"/>
</dbReference>
<dbReference type="Pfam" id="PF00404">
    <property type="entry name" value="Dockerin_1"/>
    <property type="match status" value="1"/>
</dbReference>
<dbReference type="SUPFAM" id="SSF51126">
    <property type="entry name" value="Pectin lyase-like"/>
    <property type="match status" value="1"/>
</dbReference>
<name>A0A518GAG2_9BACT</name>
<dbReference type="SUPFAM" id="SSF117074">
    <property type="entry name" value="Hypothetical protein PA1324"/>
    <property type="match status" value="2"/>
</dbReference>
<dbReference type="EMBL" id="CP036298">
    <property type="protein sequence ID" value="QDV25553.1"/>
    <property type="molecule type" value="Genomic_DNA"/>
</dbReference>
<dbReference type="Gene3D" id="2.60.40.10">
    <property type="entry name" value="Immunoglobulins"/>
    <property type="match status" value="2"/>
</dbReference>
<dbReference type="PANTHER" id="PTHR45460">
    <property type="entry name" value="SIMILAR TO CYSTEINE PROTEINASE"/>
    <property type="match status" value="1"/>
</dbReference>
<accession>A0A518GAG2</accession>
<dbReference type="RefSeq" id="WP_145080771.1">
    <property type="nucleotide sequence ID" value="NZ_CP036298.1"/>
</dbReference>
<protein>
    <submittedName>
        <fullName evidence="2">Serine-aspartate repeat-containing protein D</fullName>
    </submittedName>
</protein>
<dbReference type="InterPro" id="IPR024079">
    <property type="entry name" value="MetalloPept_cat_dom_sf"/>
</dbReference>
<dbReference type="KEGG" id="ahel:Q31a_38790"/>
<sequence>MKPAYAPFRPLVRGQKSSRDSRSRRRLLFPERLEARQLLATFAVNTELDTIDVDLADGLALDASGNTSLRAAIMQANALPDSDLILLPAGNYRLTEQFDDSTSYDVRDDAFGDLDVDLGQVVIEGAGSGSTVIDATAVVDRVLEVGPEASLRLSGVRLTGGNAGLQQGGGALLNTGNATLDSVWIDDNQASVGGGIQSLSGDLSIANSTISNNFAHQAGGGIAVGGFRTGSSGTVVIQNSTISANAAETLGGGIYYQTSFPAQLVNLTYVTLVENQAGTGAGIAGPPMAQGGEGGGSSSPFTVHASIVSNNLAQGEADVVGDFTSLGSNLIGAATLDSGFVNGLMNDLVGTSAAPLDAGLAPLQVFAASPTPVHPLLAISPARNRVSPNPAEPIVDQRGRSRTADLAPDSGAFEFVGDSLLVDIFHDRNADGSQDVDEPLTPFSITATLTLDSAAQDPTQLVYRGPAPAHFAELPPGPYTVAVEFDDPHVLPTLSNASGVLLGDESSSVALLGGIRLGEIHGYKFDDLAQDGIDDSGDPRLVGVEFTLWNLGDDGLVGTQDDFVHARTTTGPFGTFSFVGLPNGSYRVVESLPLGSFATTPPVPTMHVVGGSLFVPDALAVDPQLGQSVEALSELAVGNVTPGSVLGRVVFDLQSDGLLTDDPGIATFELTLTGAGYDAEFGTQDDLPALKTVSAADGSYAFEGLSQVGLYRLELSSKTHYFHTTQSSVDFILPANAVVVPSQGFIDAGDDSRRSLVELPQIAFGVMRWGALMGVTFDDLNADGDQFDSVVASQRDPGELNRGAQRIDLYDANDSQLLESTESSANADANLGYFLFEDLSSGNYALDQWLAPDRGLTSSETPFAVSPGVLYLAPGVQRDSELFPLEEFEVGLVQEVVQVQLAAGSRELVELSGNILDDLNADGTRDTNELGLAGWTVVLQRTTRTYYQDNLPDTRVAVTDASGNYALRVWPGEYEVAYLLQPGFEPTGPQARFSNYLGFESGSGSSVSKVSGVTLADLNADAVDDLLIVNDYADIVDKTSNIEILLSRDAAQRERVVLELGASARPQHVVAVDIDNDQDLDIVVAMVGRPQAALNGQTDAAYGDVVIFRNQSGQFERVTAAGTAASVPLPSGSQSRSVHDSLAGNGPSHISYGDLNGDNLMDLVVTNAIPYDVESNDQVSHAEDVSIVLQTSPGVFAKSQTLDLSTADLDAGVISTAVGDFNGDQWLDIAVGAPGSQRIEIYFGDSSGSFDATRVQYLTDVQRPTHLLAHNLDLDAAGTAELVVADYAANQIAVYSYDPQVGQLGDAPHRIDTIDKPQWLAIGDLNADGTPDIAASFASTNVVQPIFNLGNNRFALAATPDIAHNLQFTSTAPNGLNSAFGKLAIGNLDGNDFGDVAVAQFTSGVTAYLNLVDDYVAWRAARPSGDASILLGESHFVDFNAVGQQDATVEATAQVVSADRSYLIAAFTELGFEQHVAVTPFANVEIGQATQSGRRLTLAEAPRQLTQHNYRDPFDVNGDGSISPVDALLVINELNRGASSGASAVGLSAAYQVDTSGDGVLSPVDALNVINHLNGAHAEEASLLRRHQIEVQDLQPIATGLIEALRSAGLAADAVERLQSVDFVIGDLPGGTLAETVGRTVYVDSNAAGWGWFIDPKPADSLAFDSSIPANQSSRVDLLSTLAHEFGHVLGVEDSAATDLKFMEPRLEAGQRTISNALLDRLLVELLDEDLF</sequence>
<dbReference type="InterPro" id="IPR059226">
    <property type="entry name" value="Choice_anch_Q_dom"/>
</dbReference>
<dbReference type="Proteomes" id="UP000318017">
    <property type="component" value="Chromosome"/>
</dbReference>
<evidence type="ECO:0000313" key="3">
    <source>
        <dbReference type="Proteomes" id="UP000318017"/>
    </source>
</evidence>
<dbReference type="InterPro" id="IPR036439">
    <property type="entry name" value="Dockerin_dom_sf"/>
</dbReference>
<dbReference type="SMART" id="SM00710">
    <property type="entry name" value="PbH1"/>
    <property type="match status" value="2"/>
</dbReference>
<dbReference type="SUPFAM" id="SSF69318">
    <property type="entry name" value="Integrin alpha N-terminal domain"/>
    <property type="match status" value="2"/>
</dbReference>
<dbReference type="Gene3D" id="1.10.1330.10">
    <property type="entry name" value="Dockerin domain"/>
    <property type="match status" value="1"/>
</dbReference>
<dbReference type="InterPro" id="IPR006626">
    <property type="entry name" value="PbH1"/>
</dbReference>
<evidence type="ECO:0000256" key="1">
    <source>
        <dbReference type="ARBA" id="ARBA00022729"/>
    </source>
</evidence>
<dbReference type="InterPro" id="IPR013517">
    <property type="entry name" value="FG-GAP"/>
</dbReference>
<dbReference type="OrthoDB" id="254354at2"/>
<dbReference type="Gene3D" id="2.130.10.130">
    <property type="entry name" value="Integrin alpha, N-terminal"/>
    <property type="match status" value="1"/>
</dbReference>
<dbReference type="InterPro" id="IPR028994">
    <property type="entry name" value="Integrin_alpha_N"/>
</dbReference>
<dbReference type="NCBIfam" id="NF041518">
    <property type="entry name" value="choice_anch_Q"/>
    <property type="match status" value="1"/>
</dbReference>
<dbReference type="InterPro" id="IPR002105">
    <property type="entry name" value="Dockerin_1_rpt"/>
</dbReference>
<organism evidence="2 3">
    <name type="scientific">Aureliella helgolandensis</name>
    <dbReference type="NCBI Taxonomy" id="2527968"/>
    <lineage>
        <taxon>Bacteria</taxon>
        <taxon>Pseudomonadati</taxon>
        <taxon>Planctomycetota</taxon>
        <taxon>Planctomycetia</taxon>
        <taxon>Pirellulales</taxon>
        <taxon>Pirellulaceae</taxon>
        <taxon>Aureliella</taxon>
    </lineage>
</organism>
<dbReference type="GO" id="GO:0004553">
    <property type="term" value="F:hydrolase activity, hydrolyzing O-glycosyl compounds"/>
    <property type="evidence" value="ECO:0007669"/>
    <property type="project" value="InterPro"/>
</dbReference>
<dbReference type="Pfam" id="PF13517">
    <property type="entry name" value="FG-GAP_3"/>
    <property type="match status" value="1"/>
</dbReference>
<evidence type="ECO:0000313" key="2">
    <source>
        <dbReference type="EMBL" id="QDV25553.1"/>
    </source>
</evidence>
<dbReference type="InterPro" id="IPR011050">
    <property type="entry name" value="Pectin_lyase_fold/virulence"/>
</dbReference>
<dbReference type="GO" id="GO:0008237">
    <property type="term" value="F:metallopeptidase activity"/>
    <property type="evidence" value="ECO:0007669"/>
    <property type="project" value="InterPro"/>
</dbReference>